<accession>A0A7V8NMB5</accession>
<dbReference type="GO" id="GO:0006412">
    <property type="term" value="P:translation"/>
    <property type="evidence" value="ECO:0007669"/>
    <property type="project" value="UniProtKB-UniRule"/>
</dbReference>
<dbReference type="PANTHER" id="PTHR21569">
    <property type="entry name" value="RIBOSOMAL PROTEIN S9"/>
    <property type="match status" value="1"/>
</dbReference>
<evidence type="ECO:0000256" key="4">
    <source>
        <dbReference type="ARBA" id="ARBA00035259"/>
    </source>
</evidence>
<evidence type="ECO:0000313" key="8">
    <source>
        <dbReference type="EMBL" id="MBA0083680.1"/>
    </source>
</evidence>
<dbReference type="InterPro" id="IPR023035">
    <property type="entry name" value="Ribosomal_uS9_bac/plastid"/>
</dbReference>
<dbReference type="InterPro" id="IPR020568">
    <property type="entry name" value="Ribosomal_Su5_D2-typ_SF"/>
</dbReference>
<dbReference type="Gene3D" id="3.30.230.10">
    <property type="match status" value="1"/>
</dbReference>
<evidence type="ECO:0000256" key="1">
    <source>
        <dbReference type="ARBA" id="ARBA00005251"/>
    </source>
</evidence>
<dbReference type="PROSITE" id="PS00360">
    <property type="entry name" value="RIBOSOMAL_S9"/>
    <property type="match status" value="1"/>
</dbReference>
<dbReference type="GO" id="GO:0003723">
    <property type="term" value="F:RNA binding"/>
    <property type="evidence" value="ECO:0007669"/>
    <property type="project" value="TreeGrafter"/>
</dbReference>
<dbReference type="GO" id="GO:0003735">
    <property type="term" value="F:structural constituent of ribosome"/>
    <property type="evidence" value="ECO:0007669"/>
    <property type="project" value="InterPro"/>
</dbReference>
<evidence type="ECO:0000313" key="9">
    <source>
        <dbReference type="Proteomes" id="UP000567293"/>
    </source>
</evidence>
<dbReference type="PANTHER" id="PTHR21569:SF1">
    <property type="entry name" value="SMALL RIBOSOMAL SUBUNIT PROTEIN US9M"/>
    <property type="match status" value="1"/>
</dbReference>
<feature type="compositionally biased region" description="Basic residues" evidence="7">
    <location>
        <begin position="120"/>
        <end position="139"/>
    </location>
</feature>
<keyword evidence="3 5" id="KW-0687">Ribonucleoprotein</keyword>
<dbReference type="Pfam" id="PF00380">
    <property type="entry name" value="Ribosomal_S9"/>
    <property type="match status" value="1"/>
</dbReference>
<reference evidence="8" key="1">
    <citation type="submission" date="2020-06" db="EMBL/GenBank/DDBJ databases">
        <title>Legume-microbial interactions unlock mineral nutrients during tropical forest succession.</title>
        <authorList>
            <person name="Epihov D.Z."/>
        </authorList>
    </citation>
    <scope>NUCLEOTIDE SEQUENCE [LARGE SCALE GENOMIC DNA]</scope>
    <source>
        <strain evidence="8">Pan2503</strain>
    </source>
</reference>
<evidence type="ECO:0000256" key="5">
    <source>
        <dbReference type="HAMAP-Rule" id="MF_00532"/>
    </source>
</evidence>
<dbReference type="InterPro" id="IPR000754">
    <property type="entry name" value="Ribosomal_uS9"/>
</dbReference>
<dbReference type="InterPro" id="IPR020574">
    <property type="entry name" value="Ribosomal_uS9_CS"/>
</dbReference>
<proteinExistence type="inferred from homology"/>
<comment type="caution">
    <text evidence="8">The sequence shown here is derived from an EMBL/GenBank/DDBJ whole genome shotgun (WGS) entry which is preliminary data.</text>
</comment>
<keyword evidence="2 5" id="KW-0689">Ribosomal protein</keyword>
<dbReference type="FunFam" id="3.30.230.10:FF:000001">
    <property type="entry name" value="30S ribosomal protein S9"/>
    <property type="match status" value="1"/>
</dbReference>
<feature type="region of interest" description="Disordered" evidence="7">
    <location>
        <begin position="116"/>
        <end position="139"/>
    </location>
</feature>
<dbReference type="NCBIfam" id="NF001099">
    <property type="entry name" value="PRK00132.1"/>
    <property type="match status" value="1"/>
</dbReference>
<dbReference type="Proteomes" id="UP000567293">
    <property type="component" value="Unassembled WGS sequence"/>
</dbReference>
<dbReference type="InterPro" id="IPR014721">
    <property type="entry name" value="Ribsml_uS5_D2-typ_fold_subgr"/>
</dbReference>
<dbReference type="EMBL" id="JACDQQ010000170">
    <property type="protein sequence ID" value="MBA0083680.1"/>
    <property type="molecule type" value="Genomic_DNA"/>
</dbReference>
<sequence>MSTAGTPLAGTQTWFLGTGRRKEAIARVFLRAGSGKFTVNDRSVEQYFPNHAWKHEATEPLKFTNLADQVDVVVSAGGGGVGGQAGAVRMGLSRAIARFNPELRASLRKNGFLTRDSRMKERKKYGQKGARKRFQFTKR</sequence>
<comment type="similarity">
    <text evidence="1 5 6">Belongs to the universal ribosomal protein uS9 family.</text>
</comment>
<dbReference type="AlphaFoldDB" id="A0A7V8NMB5"/>
<organism evidence="8 9">
    <name type="scientific">Candidatus Acidiferrum panamense</name>
    <dbReference type="NCBI Taxonomy" id="2741543"/>
    <lineage>
        <taxon>Bacteria</taxon>
        <taxon>Pseudomonadati</taxon>
        <taxon>Acidobacteriota</taxon>
        <taxon>Terriglobia</taxon>
        <taxon>Candidatus Acidiferrales</taxon>
        <taxon>Candidatus Acidiferrum</taxon>
    </lineage>
</organism>
<gene>
    <name evidence="5 8" type="primary">rpsI</name>
    <name evidence="8" type="ORF">HRJ53_01660</name>
</gene>
<dbReference type="HAMAP" id="MF_00532_B">
    <property type="entry name" value="Ribosomal_uS9_B"/>
    <property type="match status" value="1"/>
</dbReference>
<name>A0A7V8NMB5_9BACT</name>
<dbReference type="SUPFAM" id="SSF54211">
    <property type="entry name" value="Ribosomal protein S5 domain 2-like"/>
    <property type="match status" value="1"/>
</dbReference>
<protein>
    <recommendedName>
        <fullName evidence="4 5">Small ribosomal subunit protein uS9</fullName>
    </recommendedName>
</protein>
<keyword evidence="9" id="KW-1185">Reference proteome</keyword>
<evidence type="ECO:0000256" key="2">
    <source>
        <dbReference type="ARBA" id="ARBA00022980"/>
    </source>
</evidence>
<evidence type="ECO:0000256" key="6">
    <source>
        <dbReference type="RuleBase" id="RU003815"/>
    </source>
</evidence>
<evidence type="ECO:0000256" key="7">
    <source>
        <dbReference type="SAM" id="MobiDB-lite"/>
    </source>
</evidence>
<dbReference type="GO" id="GO:0022627">
    <property type="term" value="C:cytosolic small ribosomal subunit"/>
    <property type="evidence" value="ECO:0007669"/>
    <property type="project" value="TreeGrafter"/>
</dbReference>
<evidence type="ECO:0000256" key="3">
    <source>
        <dbReference type="ARBA" id="ARBA00023274"/>
    </source>
</evidence>